<comment type="similarity">
    <text evidence="1">Belongs to the DENND6 family.</text>
</comment>
<reference evidence="4" key="1">
    <citation type="journal article" date="2020" name="Stud. Mycol.">
        <title>101 Dothideomycetes genomes: a test case for predicting lifestyles and emergence of pathogens.</title>
        <authorList>
            <person name="Haridas S."/>
            <person name="Albert R."/>
            <person name="Binder M."/>
            <person name="Bloem J."/>
            <person name="Labutti K."/>
            <person name="Salamov A."/>
            <person name="Andreopoulos B."/>
            <person name="Baker S."/>
            <person name="Barry K."/>
            <person name="Bills G."/>
            <person name="Bluhm B."/>
            <person name="Cannon C."/>
            <person name="Castanera R."/>
            <person name="Culley D."/>
            <person name="Daum C."/>
            <person name="Ezra D."/>
            <person name="Gonzalez J."/>
            <person name="Henrissat B."/>
            <person name="Kuo A."/>
            <person name="Liang C."/>
            <person name="Lipzen A."/>
            <person name="Lutzoni F."/>
            <person name="Magnuson J."/>
            <person name="Mondo S."/>
            <person name="Nolan M."/>
            <person name="Ohm R."/>
            <person name="Pangilinan J."/>
            <person name="Park H.-J."/>
            <person name="Ramirez L."/>
            <person name="Alfaro M."/>
            <person name="Sun H."/>
            <person name="Tritt A."/>
            <person name="Yoshinaga Y."/>
            <person name="Zwiers L.-H."/>
            <person name="Turgeon B."/>
            <person name="Goodwin S."/>
            <person name="Spatafora J."/>
            <person name="Crous P."/>
            <person name="Grigoriev I."/>
        </authorList>
    </citation>
    <scope>NUCLEOTIDE SEQUENCE</scope>
    <source>
        <strain evidence="4">CBS 122368</strain>
    </source>
</reference>
<keyword evidence="5" id="KW-1185">Reference proteome</keyword>
<name>A0A6A6HRH0_9PLEO</name>
<dbReference type="InterPro" id="IPR037516">
    <property type="entry name" value="Tripartite_DENN"/>
</dbReference>
<dbReference type="OrthoDB" id="10265409at2759"/>
<dbReference type="RefSeq" id="XP_033675758.1">
    <property type="nucleotide sequence ID" value="XM_033820487.1"/>
</dbReference>
<organism evidence="4 5">
    <name type="scientific">Trematosphaeria pertusa</name>
    <dbReference type="NCBI Taxonomy" id="390896"/>
    <lineage>
        <taxon>Eukaryota</taxon>
        <taxon>Fungi</taxon>
        <taxon>Dikarya</taxon>
        <taxon>Ascomycota</taxon>
        <taxon>Pezizomycotina</taxon>
        <taxon>Dothideomycetes</taxon>
        <taxon>Pleosporomycetidae</taxon>
        <taxon>Pleosporales</taxon>
        <taxon>Massarineae</taxon>
        <taxon>Trematosphaeriaceae</taxon>
        <taxon>Trematosphaeria</taxon>
    </lineage>
</organism>
<feature type="compositionally biased region" description="Basic residues" evidence="2">
    <location>
        <begin position="1"/>
        <end position="16"/>
    </location>
</feature>
<dbReference type="Proteomes" id="UP000800094">
    <property type="component" value="Unassembled WGS sequence"/>
</dbReference>
<dbReference type="PANTHER" id="PTHR13677:SF0">
    <property type="entry name" value="LD41638P"/>
    <property type="match status" value="1"/>
</dbReference>
<evidence type="ECO:0000256" key="1">
    <source>
        <dbReference type="ARBA" id="ARBA00007159"/>
    </source>
</evidence>
<feature type="region of interest" description="Disordered" evidence="2">
    <location>
        <begin position="1"/>
        <end position="29"/>
    </location>
</feature>
<evidence type="ECO:0000256" key="2">
    <source>
        <dbReference type="SAM" id="MobiDB-lite"/>
    </source>
</evidence>
<dbReference type="GO" id="GO:0005085">
    <property type="term" value="F:guanyl-nucleotide exchange factor activity"/>
    <property type="evidence" value="ECO:0007669"/>
    <property type="project" value="InterPro"/>
</dbReference>
<dbReference type="EMBL" id="ML987215">
    <property type="protein sequence ID" value="KAF2240754.1"/>
    <property type="molecule type" value="Genomic_DNA"/>
</dbReference>
<dbReference type="AlphaFoldDB" id="A0A6A6HRH0"/>
<protein>
    <submittedName>
        <fullName evidence="4">DUF1630-domain-containing protein</fullName>
    </submittedName>
</protein>
<evidence type="ECO:0000313" key="5">
    <source>
        <dbReference type="Proteomes" id="UP000800094"/>
    </source>
</evidence>
<dbReference type="InterPro" id="IPR024224">
    <property type="entry name" value="DENND6"/>
</dbReference>
<dbReference type="GeneID" id="54573817"/>
<dbReference type="GO" id="GO:0055037">
    <property type="term" value="C:recycling endosome"/>
    <property type="evidence" value="ECO:0007669"/>
    <property type="project" value="TreeGrafter"/>
</dbReference>
<accession>A0A6A6HRH0</accession>
<feature type="domain" description="UDENN" evidence="3">
    <location>
        <begin position="39"/>
        <end position="507"/>
    </location>
</feature>
<sequence>MEKLKTKILHPHRRARQAANEDTKQDSGSPLTGFQHWAVAFIVCNFNVDVGPEIEIIYPPDVPFSTTDLSAICFNSFPEQQNTETAEDLAFNFTLTNNSPDINLSSPQAPHGNPNTFYGCCVFRQEFDHTMKRSFNQRTLVLVSHHNFLAFYNRLLYQMTESGLISDPTTLESAYTQMVTWPAPALGRQELPFMGSMIALDIAPHHAFPLQGLAGPTPLISDKPSSIYAYEPLGSWDLIMHYMPCISDLYVLYEMLLLCESIIVIAKSPQLASEAVSALVDLVRPVPYAGVIKPYMTMQSDFRGIGIDGGTPSSFIIGITNPFLLKRILSATEGNQRSRPHILYLQNFDGPVPAKRHHSLHRKLSRNALLDLPGGGIDAHAPSKRFLKSESALLSQVETLLKPGDQTHEVGPLIRRHFAELTAQFIAPITRYLTATNVVSPGGNSRYASFSVPEFLHNLSKHGTSVKFRGQSPIQRHRARDGLYESFCHSPNFYSWLDMKISLENEASAGLLGSGTASTAAAT</sequence>
<dbReference type="PANTHER" id="PTHR13677">
    <property type="entry name" value="LD41638P"/>
    <property type="match status" value="1"/>
</dbReference>
<proteinExistence type="inferred from homology"/>
<gene>
    <name evidence="4" type="ORF">BU26DRAFT_188856</name>
</gene>
<evidence type="ECO:0000259" key="3">
    <source>
        <dbReference type="PROSITE" id="PS50211"/>
    </source>
</evidence>
<dbReference type="PROSITE" id="PS50211">
    <property type="entry name" value="DENN"/>
    <property type="match status" value="1"/>
</dbReference>
<evidence type="ECO:0000313" key="4">
    <source>
        <dbReference type="EMBL" id="KAF2240754.1"/>
    </source>
</evidence>